<evidence type="ECO:0000313" key="4">
    <source>
        <dbReference type="Proteomes" id="UP000289193"/>
    </source>
</evidence>
<evidence type="ECO:0008006" key="5">
    <source>
        <dbReference type="Google" id="ProtNLM"/>
    </source>
</evidence>
<reference evidence="2 4" key="1">
    <citation type="submission" date="2017-10" db="EMBL/GenBank/DDBJ databases">
        <title>Genomics of the genus Arcobacter.</title>
        <authorList>
            <person name="Perez-Cataluna A."/>
            <person name="Figueras M.J."/>
        </authorList>
    </citation>
    <scope>NUCLEOTIDE SEQUENCE [LARGE SCALE GENOMIC DNA]</scope>
    <source>
        <strain evidence="2 4">CECT 7835</strain>
    </source>
</reference>
<proteinExistence type="predicted"/>
<accession>A0AAX2AD68</accession>
<reference evidence="1 3" key="2">
    <citation type="submission" date="2018-07" db="EMBL/GenBank/DDBJ databases">
        <title>Complete genome of the Arcobacter bivalviorum type strain LMG 26154.</title>
        <authorList>
            <person name="Miller W.G."/>
            <person name="Yee E."/>
            <person name="Bono J.L."/>
        </authorList>
    </citation>
    <scope>NUCLEOTIDE SEQUENCE [LARGE SCALE GENOMIC DNA]</scope>
    <source>
        <strain evidence="1 3">LMG 26154</strain>
    </source>
</reference>
<evidence type="ECO:0000313" key="2">
    <source>
        <dbReference type="EMBL" id="RXK11248.1"/>
    </source>
</evidence>
<name>A0AAX2AD68_9BACT</name>
<organism evidence="2 4">
    <name type="scientific">Halarcobacter bivalviorum</name>
    <dbReference type="NCBI Taxonomy" id="663364"/>
    <lineage>
        <taxon>Bacteria</taxon>
        <taxon>Pseudomonadati</taxon>
        <taxon>Campylobacterota</taxon>
        <taxon>Epsilonproteobacteria</taxon>
        <taxon>Campylobacterales</taxon>
        <taxon>Arcobacteraceae</taxon>
        <taxon>Halarcobacter</taxon>
    </lineage>
</organism>
<keyword evidence="4" id="KW-1185">Reference proteome</keyword>
<gene>
    <name evidence="1" type="ORF">ABIV_1137</name>
    <name evidence="2" type="ORF">CRV05_02450</name>
</gene>
<dbReference type="KEGG" id="hbv:ABIV_1137"/>
<protein>
    <recommendedName>
        <fullName evidence="5">Phage protein</fullName>
    </recommendedName>
</protein>
<dbReference type="EMBL" id="PDKM01000001">
    <property type="protein sequence ID" value="RXK11248.1"/>
    <property type="molecule type" value="Genomic_DNA"/>
</dbReference>
<dbReference type="RefSeq" id="WP_114838982.1">
    <property type="nucleotide sequence ID" value="NZ_CP031217.1"/>
</dbReference>
<dbReference type="AlphaFoldDB" id="A0AAX2AD68"/>
<evidence type="ECO:0000313" key="3">
    <source>
        <dbReference type="Proteomes" id="UP000253850"/>
    </source>
</evidence>
<dbReference type="EMBL" id="CP031217">
    <property type="protein sequence ID" value="AXH12140.1"/>
    <property type="molecule type" value="Genomic_DNA"/>
</dbReference>
<evidence type="ECO:0000313" key="1">
    <source>
        <dbReference type="EMBL" id="AXH12140.1"/>
    </source>
</evidence>
<dbReference type="Proteomes" id="UP000253850">
    <property type="component" value="Chromosome"/>
</dbReference>
<sequence length="104" mass="11950">MALIEKFKTSSQNLVNITKEQFDKSYDYAKIKSDSVKEKIDFKIQEKAIINLKAELAMRHKSFDDYTDEEIEVMLTAQKQKIKDTMKNTTLVGALALLGLDFLV</sequence>
<dbReference type="Proteomes" id="UP000289193">
    <property type="component" value="Unassembled WGS sequence"/>
</dbReference>